<evidence type="ECO:0008006" key="4">
    <source>
        <dbReference type="Google" id="ProtNLM"/>
    </source>
</evidence>
<proteinExistence type="predicted"/>
<keyword evidence="1" id="KW-0472">Membrane</keyword>
<sequence>MAVRAAMVATLAGPLLAIVAVLLVGADAVSLETGLDLLTLKVALALSVLAVVVALVAMVIAFRTSPRLGVMALATLVVAVGISGAFLWRAQVMAIAGPLDVTTDLADPPTIANAAGPSVACPGVSAPMTQFAQGTAGWAMQQAGFRITGASLFQIRGERTGAVFGLTHEAVIRIRPGQTDVRVVARYDRADGGENCRLATKLVDALQAGR</sequence>
<dbReference type="BioCyc" id="BSUB633149:G1GM8-2324-MONOMER"/>
<dbReference type="KEGG" id="bsb:Bresu_2326"/>
<feature type="transmembrane region" description="Helical" evidence="1">
    <location>
        <begin position="38"/>
        <end position="61"/>
    </location>
</feature>
<organism evidence="2 3">
    <name type="scientific">Brevundimonas subvibrioides (strain ATCC 15264 / DSM 4735 / LMG 14903 / NBRC 16000 / CB 81)</name>
    <name type="common">Caulobacter subvibrioides</name>
    <dbReference type="NCBI Taxonomy" id="633149"/>
    <lineage>
        <taxon>Bacteria</taxon>
        <taxon>Pseudomonadati</taxon>
        <taxon>Pseudomonadota</taxon>
        <taxon>Alphaproteobacteria</taxon>
        <taxon>Caulobacterales</taxon>
        <taxon>Caulobacteraceae</taxon>
        <taxon>Brevundimonas</taxon>
    </lineage>
</organism>
<reference evidence="3" key="1">
    <citation type="journal article" date="2011" name="J. Bacteriol.">
        <title>Genome sequences of eight morphologically diverse alphaproteobacteria.</title>
        <authorList>
            <consortium name="US DOE Joint Genome Institute"/>
            <person name="Brown P.J."/>
            <person name="Kysela D.T."/>
            <person name="Buechlein A."/>
            <person name="Hemmerich C."/>
            <person name="Brun Y.V."/>
        </authorList>
    </citation>
    <scope>NUCLEOTIDE SEQUENCE [LARGE SCALE GENOMIC DNA]</scope>
    <source>
        <strain evidence="3">ATCC 15264 / DSM 4735 / LMG 14903 / NBRC 16000 / CB 81</strain>
    </source>
</reference>
<dbReference type="InParanoid" id="D9QK51"/>
<dbReference type="AlphaFoldDB" id="D9QK51"/>
<dbReference type="HOGENOM" id="CLU_1222841_0_0_5"/>
<evidence type="ECO:0000256" key="1">
    <source>
        <dbReference type="SAM" id="Phobius"/>
    </source>
</evidence>
<feature type="transmembrane region" description="Helical" evidence="1">
    <location>
        <begin position="68"/>
        <end position="88"/>
    </location>
</feature>
<evidence type="ECO:0000313" key="2">
    <source>
        <dbReference type="EMBL" id="ADL01636.1"/>
    </source>
</evidence>
<keyword evidence="1" id="KW-0812">Transmembrane</keyword>
<keyword evidence="1" id="KW-1133">Transmembrane helix</keyword>
<dbReference type="EMBL" id="CP002102">
    <property type="protein sequence ID" value="ADL01636.1"/>
    <property type="molecule type" value="Genomic_DNA"/>
</dbReference>
<keyword evidence="3" id="KW-1185">Reference proteome</keyword>
<dbReference type="STRING" id="633149.Bresu_2326"/>
<name>D9QK51_BRESC</name>
<accession>D9QK51</accession>
<dbReference type="Pfam" id="PF07386">
    <property type="entry name" value="DUF1499"/>
    <property type="match status" value="1"/>
</dbReference>
<gene>
    <name evidence="2" type="ordered locus">Bresu_2326</name>
</gene>
<protein>
    <recommendedName>
        <fullName evidence="4">DUF1499 domain-containing protein</fullName>
    </recommendedName>
</protein>
<evidence type="ECO:0000313" key="3">
    <source>
        <dbReference type="Proteomes" id="UP000002696"/>
    </source>
</evidence>
<dbReference type="InterPro" id="IPR010865">
    <property type="entry name" value="DUF1499"/>
</dbReference>
<dbReference type="Proteomes" id="UP000002696">
    <property type="component" value="Chromosome"/>
</dbReference>